<dbReference type="CDD" id="cd02440">
    <property type="entry name" value="AdoMet_MTases"/>
    <property type="match status" value="1"/>
</dbReference>
<comment type="caution">
    <text evidence="3">The sequence shown here is derived from an EMBL/GenBank/DDBJ whole genome shotgun (WGS) entry which is preliminary data.</text>
</comment>
<dbReference type="CDD" id="cd01106">
    <property type="entry name" value="HTH_TipAL-Mta"/>
    <property type="match status" value="1"/>
</dbReference>
<dbReference type="SUPFAM" id="SSF53335">
    <property type="entry name" value="S-adenosyl-L-methionine-dependent methyltransferases"/>
    <property type="match status" value="1"/>
</dbReference>
<sequence length="406" mass="46893">MQATTYFTTGELAKLTGLTLRTLRYYDQIGLLIPAKDQAGIARRYDTNDLRRLQQIQTLKYVGLSLDEIRGLLAAEAETERTIRDSLLSQLDILRQKMVHTENVAKAIRTALDVDDGVGGGTWSQLARIIQAVQIEQGWGEQYRSAARLQTRIHLYDRFSTNPQGWHNWVLDQLGEEQGIHLLEVGCGDGSLWLRNIDRIPPSWRITLTDQSMGMLEEARNRLKGQPQFKFIQMDVQDIPFHDEMFDKVIANNMLYHVPDIPRAIHELYRVLKHGGELYTTTMSLRHLQEVEQLGASFDPDMEVLDRVIERFNLDNAPELLLPYFQELRSCLYEDRLLITEAEPLIDYMTSTPMNARSILQSKERERFRVYIENILERQGPIWVTKENGMYIGRKNSNGEESTKAP</sequence>
<dbReference type="Proteomes" id="UP001589747">
    <property type="component" value="Unassembled WGS sequence"/>
</dbReference>
<dbReference type="Gene3D" id="3.40.50.150">
    <property type="entry name" value="Vaccinia Virus protein VP39"/>
    <property type="match status" value="1"/>
</dbReference>
<dbReference type="RefSeq" id="WP_377496694.1">
    <property type="nucleotide sequence ID" value="NZ_JBHMDO010000031.1"/>
</dbReference>
<dbReference type="InterPro" id="IPR013216">
    <property type="entry name" value="Methyltransf_11"/>
</dbReference>
<dbReference type="Pfam" id="PF08241">
    <property type="entry name" value="Methyltransf_11"/>
    <property type="match status" value="1"/>
</dbReference>
<dbReference type="SUPFAM" id="SSF46955">
    <property type="entry name" value="Putative DNA-binding domain"/>
    <property type="match status" value="1"/>
</dbReference>
<proteinExistence type="predicted"/>
<dbReference type="InterPro" id="IPR029063">
    <property type="entry name" value="SAM-dependent_MTases_sf"/>
</dbReference>
<feature type="domain" description="HTH merR-type" evidence="2">
    <location>
        <begin position="6"/>
        <end position="75"/>
    </location>
</feature>
<dbReference type="InterPro" id="IPR047057">
    <property type="entry name" value="MerR_fam"/>
</dbReference>
<evidence type="ECO:0000259" key="2">
    <source>
        <dbReference type="PROSITE" id="PS50937"/>
    </source>
</evidence>
<dbReference type="SMART" id="SM00422">
    <property type="entry name" value="HTH_MERR"/>
    <property type="match status" value="1"/>
</dbReference>
<dbReference type="GO" id="GO:0008168">
    <property type="term" value="F:methyltransferase activity"/>
    <property type="evidence" value="ECO:0007669"/>
    <property type="project" value="UniProtKB-KW"/>
</dbReference>
<dbReference type="Pfam" id="PF13411">
    <property type="entry name" value="MerR_1"/>
    <property type="match status" value="1"/>
</dbReference>
<evidence type="ECO:0000313" key="4">
    <source>
        <dbReference type="Proteomes" id="UP001589747"/>
    </source>
</evidence>
<keyword evidence="3" id="KW-0489">Methyltransferase</keyword>
<reference evidence="3 4" key="1">
    <citation type="submission" date="2024-09" db="EMBL/GenBank/DDBJ databases">
        <authorList>
            <person name="Sun Q."/>
            <person name="Mori K."/>
        </authorList>
    </citation>
    <scope>NUCLEOTIDE SEQUENCE [LARGE SCALE GENOMIC DNA]</scope>
    <source>
        <strain evidence="3 4">TISTR 2452</strain>
    </source>
</reference>
<keyword evidence="4" id="KW-1185">Reference proteome</keyword>
<dbReference type="GO" id="GO:0032259">
    <property type="term" value="P:methylation"/>
    <property type="evidence" value="ECO:0007669"/>
    <property type="project" value="UniProtKB-KW"/>
</dbReference>
<dbReference type="PRINTS" id="PR00040">
    <property type="entry name" value="HTHMERR"/>
</dbReference>
<dbReference type="Gene3D" id="1.10.1660.10">
    <property type="match status" value="1"/>
</dbReference>
<dbReference type="EMBL" id="JBHMDO010000031">
    <property type="protein sequence ID" value="MFB9327903.1"/>
    <property type="molecule type" value="Genomic_DNA"/>
</dbReference>
<keyword evidence="1" id="KW-0238">DNA-binding</keyword>
<name>A0ABV5KUJ5_9BACL</name>
<accession>A0ABV5KUJ5</accession>
<gene>
    <name evidence="3" type="ORF">ACFFSY_18405</name>
</gene>
<dbReference type="InterPro" id="IPR009061">
    <property type="entry name" value="DNA-bd_dom_put_sf"/>
</dbReference>
<protein>
    <submittedName>
        <fullName evidence="3">Methyltransferase domain-containing protein</fullName>
    </submittedName>
</protein>
<evidence type="ECO:0000313" key="3">
    <source>
        <dbReference type="EMBL" id="MFB9327903.1"/>
    </source>
</evidence>
<dbReference type="PROSITE" id="PS50937">
    <property type="entry name" value="HTH_MERR_2"/>
    <property type="match status" value="1"/>
</dbReference>
<dbReference type="PANTHER" id="PTHR30204:SF96">
    <property type="entry name" value="CHROMOSOME-ANCHORING PROTEIN RACA"/>
    <property type="match status" value="1"/>
</dbReference>
<organism evidence="3 4">
    <name type="scientific">Paenibacillus aurantiacus</name>
    <dbReference type="NCBI Taxonomy" id="1936118"/>
    <lineage>
        <taxon>Bacteria</taxon>
        <taxon>Bacillati</taxon>
        <taxon>Bacillota</taxon>
        <taxon>Bacilli</taxon>
        <taxon>Bacillales</taxon>
        <taxon>Paenibacillaceae</taxon>
        <taxon>Paenibacillus</taxon>
    </lineage>
</organism>
<keyword evidence="3" id="KW-0808">Transferase</keyword>
<dbReference type="PROSITE" id="PS00552">
    <property type="entry name" value="HTH_MERR_1"/>
    <property type="match status" value="1"/>
</dbReference>
<evidence type="ECO:0000256" key="1">
    <source>
        <dbReference type="ARBA" id="ARBA00023125"/>
    </source>
</evidence>
<dbReference type="InterPro" id="IPR000551">
    <property type="entry name" value="MerR-type_HTH_dom"/>
</dbReference>
<dbReference type="PANTHER" id="PTHR30204">
    <property type="entry name" value="REDOX-CYCLING DRUG-SENSING TRANSCRIPTIONAL ACTIVATOR SOXR"/>
    <property type="match status" value="1"/>
</dbReference>